<sequence length="117" mass="13134">MNAKPTSLRFENLVFSVSHSGRITIYLPVMSAEDLNRIAEWIDHDPRAELHRHKARGNYIVVTGFEAPQGGTRIRGVILELEASGATNVDFSKASIAMLLPREKKRITIIEPRRPSV</sequence>
<dbReference type="Proteomes" id="UP000230078">
    <property type="component" value="Unassembled WGS sequence"/>
</dbReference>
<dbReference type="AlphaFoldDB" id="A0A2M7V428"/>
<dbReference type="EMBL" id="PFPI01000031">
    <property type="protein sequence ID" value="PIZ93270.1"/>
    <property type="molecule type" value="Genomic_DNA"/>
</dbReference>
<proteinExistence type="predicted"/>
<accession>A0A2M7V428</accession>
<protein>
    <submittedName>
        <fullName evidence="1">Uncharacterized protein</fullName>
    </submittedName>
</protein>
<comment type="caution">
    <text evidence="1">The sequence shown here is derived from an EMBL/GenBank/DDBJ whole genome shotgun (WGS) entry which is preliminary data.</text>
</comment>
<reference evidence="2" key="1">
    <citation type="submission" date="2017-09" db="EMBL/GenBank/DDBJ databases">
        <title>Depth-based differentiation of microbial function through sediment-hosted aquifers and enrichment of novel symbionts in the deep terrestrial subsurface.</title>
        <authorList>
            <person name="Probst A.J."/>
            <person name="Ladd B."/>
            <person name="Jarett J.K."/>
            <person name="Geller-Mcgrath D.E."/>
            <person name="Sieber C.M.K."/>
            <person name="Emerson J.B."/>
            <person name="Anantharaman K."/>
            <person name="Thomas B.C."/>
            <person name="Malmstrom R."/>
            <person name="Stieglmeier M."/>
            <person name="Klingl A."/>
            <person name="Woyke T."/>
            <person name="Ryan C.M."/>
            <person name="Banfield J.F."/>
        </authorList>
    </citation>
    <scope>NUCLEOTIDE SEQUENCE [LARGE SCALE GENOMIC DNA]</scope>
</reference>
<organism evidence="1 2">
    <name type="scientific">Candidatus Magasanikbacteria bacterium CG_4_10_14_0_2_um_filter_41_31</name>
    <dbReference type="NCBI Taxonomy" id="1974639"/>
    <lineage>
        <taxon>Bacteria</taxon>
        <taxon>Candidatus Magasanikiibacteriota</taxon>
    </lineage>
</organism>
<evidence type="ECO:0000313" key="1">
    <source>
        <dbReference type="EMBL" id="PIZ93270.1"/>
    </source>
</evidence>
<name>A0A2M7V428_9BACT</name>
<gene>
    <name evidence="1" type="ORF">COX83_02365</name>
</gene>
<evidence type="ECO:0000313" key="2">
    <source>
        <dbReference type="Proteomes" id="UP000230078"/>
    </source>
</evidence>